<name>A0A7K8JEM6_9PASS</name>
<sequence length="54" mass="6326">CQEGSQRSSWISSLVIQQQLHTREQPYKCLECGKSFSHPSNFFIHHSVHTEERP</sequence>
<keyword evidence="6" id="KW-0539">Nucleus</keyword>
<dbReference type="InterPro" id="IPR036236">
    <property type="entry name" value="Znf_C2H2_sf"/>
</dbReference>
<feature type="domain" description="C2H2-type" evidence="8">
    <location>
        <begin position="27"/>
        <end position="54"/>
    </location>
</feature>
<dbReference type="AlphaFoldDB" id="A0A7K8JEM6"/>
<evidence type="ECO:0000256" key="7">
    <source>
        <dbReference type="PROSITE-ProRule" id="PRU00042"/>
    </source>
</evidence>
<dbReference type="PANTHER" id="PTHR23226">
    <property type="entry name" value="ZINC FINGER AND SCAN DOMAIN-CONTAINING"/>
    <property type="match status" value="1"/>
</dbReference>
<proteinExistence type="predicted"/>
<accession>A0A7K8JEM6</accession>
<dbReference type="Pfam" id="PF00096">
    <property type="entry name" value="zf-C2H2"/>
    <property type="match status" value="1"/>
</dbReference>
<dbReference type="Proteomes" id="UP000541605">
    <property type="component" value="Unassembled WGS sequence"/>
</dbReference>
<evidence type="ECO:0000256" key="1">
    <source>
        <dbReference type="ARBA" id="ARBA00004123"/>
    </source>
</evidence>
<gene>
    <name evidence="9" type="primary">Znf214_1</name>
    <name evidence="9" type="ORF">CHAPAP_R13527</name>
</gene>
<keyword evidence="10" id="KW-1185">Reference proteome</keyword>
<evidence type="ECO:0000256" key="3">
    <source>
        <dbReference type="ARBA" id="ARBA00022737"/>
    </source>
</evidence>
<dbReference type="EMBL" id="VWYX01004834">
    <property type="protein sequence ID" value="NXE03288.1"/>
    <property type="molecule type" value="Genomic_DNA"/>
</dbReference>
<evidence type="ECO:0000256" key="5">
    <source>
        <dbReference type="ARBA" id="ARBA00022833"/>
    </source>
</evidence>
<dbReference type="GO" id="GO:0000978">
    <property type="term" value="F:RNA polymerase II cis-regulatory region sequence-specific DNA binding"/>
    <property type="evidence" value="ECO:0007669"/>
    <property type="project" value="TreeGrafter"/>
</dbReference>
<protein>
    <submittedName>
        <fullName evidence="9">ZN214 protein</fullName>
    </submittedName>
</protein>
<keyword evidence="3" id="KW-0677">Repeat</keyword>
<feature type="non-terminal residue" evidence="9">
    <location>
        <position position="54"/>
    </location>
</feature>
<keyword evidence="4 7" id="KW-0863">Zinc-finger</keyword>
<dbReference type="PROSITE" id="PS00028">
    <property type="entry name" value="ZINC_FINGER_C2H2_1"/>
    <property type="match status" value="1"/>
</dbReference>
<dbReference type="FunFam" id="3.30.160.60:FF:000358">
    <property type="entry name" value="zinc finger protein 24"/>
    <property type="match status" value="1"/>
</dbReference>
<dbReference type="Gene3D" id="3.30.160.60">
    <property type="entry name" value="Classic Zinc Finger"/>
    <property type="match status" value="1"/>
</dbReference>
<dbReference type="GO" id="GO:0008270">
    <property type="term" value="F:zinc ion binding"/>
    <property type="evidence" value="ECO:0007669"/>
    <property type="project" value="UniProtKB-KW"/>
</dbReference>
<dbReference type="GO" id="GO:0000981">
    <property type="term" value="F:DNA-binding transcription factor activity, RNA polymerase II-specific"/>
    <property type="evidence" value="ECO:0007669"/>
    <property type="project" value="TreeGrafter"/>
</dbReference>
<evidence type="ECO:0000259" key="8">
    <source>
        <dbReference type="PROSITE" id="PS50157"/>
    </source>
</evidence>
<reference evidence="9 10" key="1">
    <citation type="submission" date="2019-09" db="EMBL/GenBank/DDBJ databases">
        <title>Bird 10,000 Genomes (B10K) Project - Family phase.</title>
        <authorList>
            <person name="Zhang G."/>
        </authorList>
    </citation>
    <scope>NUCLEOTIDE SEQUENCE [LARGE SCALE GENOMIC DNA]</scope>
    <source>
        <strain evidence="9">B10K-CU-031-19</strain>
        <tissue evidence="9">Muscle</tissue>
    </source>
</reference>
<dbReference type="GO" id="GO:0005634">
    <property type="term" value="C:nucleus"/>
    <property type="evidence" value="ECO:0007669"/>
    <property type="project" value="UniProtKB-SubCell"/>
</dbReference>
<feature type="non-terminal residue" evidence="9">
    <location>
        <position position="1"/>
    </location>
</feature>
<comment type="subcellular location">
    <subcellularLocation>
        <location evidence="1">Nucleus</location>
    </subcellularLocation>
</comment>
<evidence type="ECO:0000256" key="4">
    <source>
        <dbReference type="ARBA" id="ARBA00022771"/>
    </source>
</evidence>
<dbReference type="PROSITE" id="PS50157">
    <property type="entry name" value="ZINC_FINGER_C2H2_2"/>
    <property type="match status" value="1"/>
</dbReference>
<evidence type="ECO:0000313" key="9">
    <source>
        <dbReference type="EMBL" id="NXE03288.1"/>
    </source>
</evidence>
<dbReference type="SUPFAM" id="SSF57667">
    <property type="entry name" value="beta-beta-alpha zinc fingers"/>
    <property type="match status" value="1"/>
</dbReference>
<organism evidence="9 10">
    <name type="scientific">Chaetorhynchus papuensis</name>
    <name type="common">pygmy drongo</name>
    <dbReference type="NCBI Taxonomy" id="254446"/>
    <lineage>
        <taxon>Eukaryota</taxon>
        <taxon>Metazoa</taxon>
        <taxon>Chordata</taxon>
        <taxon>Craniata</taxon>
        <taxon>Vertebrata</taxon>
        <taxon>Euteleostomi</taxon>
        <taxon>Archelosauria</taxon>
        <taxon>Archosauria</taxon>
        <taxon>Dinosauria</taxon>
        <taxon>Saurischia</taxon>
        <taxon>Theropoda</taxon>
        <taxon>Coelurosauria</taxon>
        <taxon>Aves</taxon>
        <taxon>Neognathae</taxon>
        <taxon>Neoaves</taxon>
        <taxon>Telluraves</taxon>
        <taxon>Australaves</taxon>
        <taxon>Passeriformes</taxon>
        <taxon>Rhipiduridae</taxon>
        <taxon>Chaetorhynchus</taxon>
    </lineage>
</organism>
<keyword evidence="5" id="KW-0862">Zinc</keyword>
<evidence type="ECO:0000313" key="10">
    <source>
        <dbReference type="Proteomes" id="UP000541605"/>
    </source>
</evidence>
<dbReference type="PANTHER" id="PTHR23226:SF416">
    <property type="entry name" value="FI01424P"/>
    <property type="match status" value="1"/>
</dbReference>
<keyword evidence="2" id="KW-0479">Metal-binding</keyword>
<evidence type="ECO:0000256" key="2">
    <source>
        <dbReference type="ARBA" id="ARBA00022723"/>
    </source>
</evidence>
<comment type="caution">
    <text evidence="9">The sequence shown here is derived from an EMBL/GenBank/DDBJ whole genome shotgun (WGS) entry which is preliminary data.</text>
</comment>
<dbReference type="InterPro" id="IPR013087">
    <property type="entry name" value="Znf_C2H2_type"/>
</dbReference>
<evidence type="ECO:0000256" key="6">
    <source>
        <dbReference type="ARBA" id="ARBA00023242"/>
    </source>
</evidence>